<evidence type="ECO:0000256" key="7">
    <source>
        <dbReference type="ARBA" id="ARBA00022962"/>
    </source>
</evidence>
<keyword evidence="5" id="KW-0547">Nucleotide-binding</keyword>
<dbReference type="RefSeq" id="WP_307276786.1">
    <property type="nucleotide sequence ID" value="NZ_JAUSVX010000009.1"/>
</dbReference>
<dbReference type="Pfam" id="PF00117">
    <property type="entry name" value="GATase"/>
    <property type="match status" value="1"/>
</dbReference>
<dbReference type="EC" id="6.3.4.2" evidence="3"/>
<dbReference type="GO" id="GO:0016787">
    <property type="term" value="F:hydrolase activity"/>
    <property type="evidence" value="ECO:0007669"/>
    <property type="project" value="UniProtKB-KW"/>
</dbReference>
<evidence type="ECO:0000313" key="11">
    <source>
        <dbReference type="EMBL" id="MDQ0471509.1"/>
    </source>
</evidence>
<name>A0ABU0JE16_9HYPH</name>
<keyword evidence="7" id="KW-0315">Glutamine amidotransferase</keyword>
<evidence type="ECO:0000313" key="12">
    <source>
        <dbReference type="Proteomes" id="UP001242480"/>
    </source>
</evidence>
<gene>
    <name evidence="11" type="ORF">QO011_004534</name>
</gene>
<dbReference type="Gene3D" id="3.40.50.880">
    <property type="match status" value="1"/>
</dbReference>
<comment type="caution">
    <text evidence="11">The sequence shown here is derived from an EMBL/GenBank/DDBJ whole genome shotgun (WGS) entry which is preliminary data.</text>
</comment>
<evidence type="ECO:0000256" key="4">
    <source>
        <dbReference type="ARBA" id="ARBA00022598"/>
    </source>
</evidence>
<reference evidence="11 12" key="1">
    <citation type="submission" date="2023-07" db="EMBL/GenBank/DDBJ databases">
        <title>Genomic Encyclopedia of Type Strains, Phase IV (KMG-IV): sequencing the most valuable type-strain genomes for metagenomic binning, comparative biology and taxonomic classification.</title>
        <authorList>
            <person name="Goeker M."/>
        </authorList>
    </citation>
    <scope>NUCLEOTIDE SEQUENCE [LARGE SCALE GENOMIC DNA]</scope>
    <source>
        <strain evidence="11 12">DSM 19619</strain>
    </source>
</reference>
<evidence type="ECO:0000256" key="9">
    <source>
        <dbReference type="ARBA" id="ARBA00047781"/>
    </source>
</evidence>
<comment type="pathway">
    <text evidence="1">Pyrimidine metabolism; CTP biosynthesis via de novo pathway; CTP from UDP: step 2/2.</text>
</comment>
<dbReference type="InterPro" id="IPR017926">
    <property type="entry name" value="GATASE"/>
</dbReference>
<dbReference type="SUPFAM" id="SSF52317">
    <property type="entry name" value="Class I glutamine amidotransferase-like"/>
    <property type="match status" value="1"/>
</dbReference>
<keyword evidence="12" id="KW-1185">Reference proteome</keyword>
<dbReference type="InterPro" id="IPR029062">
    <property type="entry name" value="Class_I_gatase-like"/>
</dbReference>
<keyword evidence="6" id="KW-0067">ATP-binding</keyword>
<keyword evidence="4" id="KW-0436">Ligase</keyword>
<evidence type="ECO:0000256" key="8">
    <source>
        <dbReference type="ARBA" id="ARBA00022975"/>
    </source>
</evidence>
<sequence length="459" mass="48234">MAIGELARARRRIDLGTSFVLLCRYDPFRMSANCGGDAMTLTVVEHDASEPALYGAMAAIAAQARGAALLHLPATFDTRRHADAVQHVAAAGALVASGLVWRERLAGVSVDPDATVAQILEQARGREIVVPHHPATTAGGEDVADLVAQAVATGMAVRHIRIGHEGESLRFLDPASGAPLEAMGVWSRDRFGRLGSRAEPSTPRRDETTVRVGLVGSQSDHRDVYPAVLAALGDAADAEGVGLDVVFIDPRDLRRQDVAAAFEGIDGILLPGGADMVNVPGQILMALGSLRSRTPTVGLCLGMQTMATAVIQEALGSDRASLAEAAPSAPIKTFVPMSDDETLPVHRLGERTITVAAGSRLEALLGRSPKVRCNHRYRLNPDLVPTIEAAGMRITAHDGSGTIADAVELAGHPFYVGMQGHPELSSRSGAPHPLLRAFVQASRAQKRLSRPGRGEGGVG</sequence>
<dbReference type="PANTHER" id="PTHR11550">
    <property type="entry name" value="CTP SYNTHASE"/>
    <property type="match status" value="1"/>
</dbReference>
<organism evidence="11 12">
    <name type="scientific">Labrys wisconsinensis</name>
    <dbReference type="NCBI Taxonomy" id="425677"/>
    <lineage>
        <taxon>Bacteria</taxon>
        <taxon>Pseudomonadati</taxon>
        <taxon>Pseudomonadota</taxon>
        <taxon>Alphaproteobacteria</taxon>
        <taxon>Hyphomicrobiales</taxon>
        <taxon>Xanthobacteraceae</taxon>
        <taxon>Labrys</taxon>
    </lineage>
</organism>
<evidence type="ECO:0000256" key="2">
    <source>
        <dbReference type="ARBA" id="ARBA00007533"/>
    </source>
</evidence>
<protein>
    <recommendedName>
        <fullName evidence="3">CTP synthase (glutamine hydrolyzing)</fullName>
        <ecNumber evidence="3">6.3.4.2</ecNumber>
    </recommendedName>
</protein>
<dbReference type="PROSITE" id="PS51273">
    <property type="entry name" value="GATASE_TYPE_1"/>
    <property type="match status" value="1"/>
</dbReference>
<evidence type="ECO:0000259" key="10">
    <source>
        <dbReference type="Pfam" id="PF00117"/>
    </source>
</evidence>
<comment type="catalytic activity">
    <reaction evidence="9">
        <text>UTP + L-glutamine + ATP + H2O = CTP + L-glutamate + ADP + phosphate + 2 H(+)</text>
        <dbReference type="Rhea" id="RHEA:26426"/>
        <dbReference type="ChEBI" id="CHEBI:15377"/>
        <dbReference type="ChEBI" id="CHEBI:15378"/>
        <dbReference type="ChEBI" id="CHEBI:29985"/>
        <dbReference type="ChEBI" id="CHEBI:30616"/>
        <dbReference type="ChEBI" id="CHEBI:37563"/>
        <dbReference type="ChEBI" id="CHEBI:43474"/>
        <dbReference type="ChEBI" id="CHEBI:46398"/>
        <dbReference type="ChEBI" id="CHEBI:58359"/>
        <dbReference type="ChEBI" id="CHEBI:456216"/>
        <dbReference type="EC" id="6.3.4.2"/>
    </reaction>
</comment>
<feature type="domain" description="Glutamine amidotransferase" evidence="10">
    <location>
        <begin position="223"/>
        <end position="440"/>
    </location>
</feature>
<evidence type="ECO:0000256" key="6">
    <source>
        <dbReference type="ARBA" id="ARBA00022840"/>
    </source>
</evidence>
<proteinExistence type="inferred from homology"/>
<dbReference type="InterPro" id="IPR004468">
    <property type="entry name" value="CTP_synthase"/>
</dbReference>
<keyword evidence="11" id="KW-0378">Hydrolase</keyword>
<evidence type="ECO:0000256" key="1">
    <source>
        <dbReference type="ARBA" id="ARBA00005171"/>
    </source>
</evidence>
<evidence type="ECO:0000256" key="5">
    <source>
        <dbReference type="ARBA" id="ARBA00022741"/>
    </source>
</evidence>
<dbReference type="Proteomes" id="UP001242480">
    <property type="component" value="Unassembled WGS sequence"/>
</dbReference>
<dbReference type="EMBL" id="JAUSVX010000009">
    <property type="protein sequence ID" value="MDQ0471509.1"/>
    <property type="molecule type" value="Genomic_DNA"/>
</dbReference>
<accession>A0ABU0JE16</accession>
<keyword evidence="8" id="KW-0665">Pyrimidine biosynthesis</keyword>
<evidence type="ECO:0000256" key="3">
    <source>
        <dbReference type="ARBA" id="ARBA00012291"/>
    </source>
</evidence>
<dbReference type="PANTHER" id="PTHR11550:SF0">
    <property type="entry name" value="CTP SYNTHASE-RELATED"/>
    <property type="match status" value="1"/>
</dbReference>
<comment type="similarity">
    <text evidence="2">Belongs to the CTP synthase family.</text>
</comment>